<dbReference type="AlphaFoldDB" id="A0AA96V7W9"/>
<dbReference type="SUPFAM" id="SSF51126">
    <property type="entry name" value="Pectin lyase-like"/>
    <property type="match status" value="3"/>
</dbReference>
<gene>
    <name evidence="4" type="ORF">MmiEs2_05620</name>
</gene>
<dbReference type="NCBIfam" id="TIGR03804">
    <property type="entry name" value="para_beta_helix"/>
    <property type="match status" value="1"/>
</dbReference>
<dbReference type="RefSeq" id="WP_316559919.1">
    <property type="nucleotide sequence ID" value="NZ_CP131062.1"/>
</dbReference>
<evidence type="ECO:0000256" key="2">
    <source>
        <dbReference type="SAM" id="Phobius"/>
    </source>
</evidence>
<feature type="domain" description="Right handed beta helix" evidence="3">
    <location>
        <begin position="231"/>
        <end position="377"/>
    </location>
</feature>
<dbReference type="EMBL" id="CP131062">
    <property type="protein sequence ID" value="WNY28377.1"/>
    <property type="molecule type" value="Genomic_DNA"/>
</dbReference>
<dbReference type="InterPro" id="IPR022441">
    <property type="entry name" value="Para_beta_helix_rpt-2"/>
</dbReference>
<protein>
    <recommendedName>
        <fullName evidence="3">Right handed beta helix domain-containing protein</fullName>
    </recommendedName>
</protein>
<feature type="transmembrane region" description="Helical" evidence="2">
    <location>
        <begin position="721"/>
        <end position="740"/>
    </location>
</feature>
<sequence length="748" mass="79351">MKHKILFFAAAVLIISLISCASAATININSGMTETEIRTLIDGTNANDIVIFADGTYSITNLHINNSVTLRGSGNTVLNGTGGNTITSNSGLIINANNVRIENFNLTNYSAAIRSASTTTSQNVNTVIDNNTLYNNSIGIFITDSDSKIQNNRVQDSTTAAVTDLDFAEGYAITGFSHSNSTANITYLNNTVNKSKYGIANYATNSTIKDNTINLTGYGTLLTRDGIANTLNGTDSVIINNTVSGANARAGIRNDCDSVRIEYNTVFRNMNGINNSDTNHGTSGTGNYVTICNNKIHNNSAFGSGILEKGANATIYDNEIYYNGNGVNVTATGENTVIHSNTIYNNSNVSIYYTGVEGSIYNNAITGNASSVAGISIRSPLLNVNNNRISGFSNTSTDTGIGLLVNFSSYTGDNGDGVGGQYPADGVQLNVFSNDIKDNRLGIDILGENISLGNAAGNDFYNDVSGNVNGVRIRGSNSIFSHLRVFDNGGSGIIIASGNNNTVKTCNLFDNLIGISIESGVTNGIVQFNRFYGNTNFGLDDSGTNTDADYNWWGQNSVDGYNGVSDPASWYAVQLAADTYVAVSDNELLTSPSGNYDLTYSLALYDLLGQIVGDPKDDSGKLPLFNVSVEFDSGTRTIGTVDGDSRLTHMKRMTLNGNNNPIQINAVLDDEDRTLTLQTTDSPTTPGGGSTGNASVGNGTGSANITQGYEEVKKPDEPGPLSASLLIIFLWPIAVATFVFRREQESEN</sequence>
<keyword evidence="2" id="KW-0472">Membrane</keyword>
<feature type="compositionally biased region" description="Polar residues" evidence="1">
    <location>
        <begin position="693"/>
        <end position="705"/>
    </location>
</feature>
<dbReference type="Gene3D" id="2.160.20.10">
    <property type="entry name" value="Single-stranded right-handed beta-helix, Pectin lyase-like"/>
    <property type="match status" value="1"/>
</dbReference>
<dbReference type="Pfam" id="PF13229">
    <property type="entry name" value="Beta_helix"/>
    <property type="match status" value="1"/>
</dbReference>
<name>A0AA96V7W9_9EURY</name>
<dbReference type="PROSITE" id="PS51257">
    <property type="entry name" value="PROKAR_LIPOPROTEIN"/>
    <property type="match status" value="1"/>
</dbReference>
<dbReference type="InterPro" id="IPR039448">
    <property type="entry name" value="Beta_helix"/>
</dbReference>
<evidence type="ECO:0000313" key="5">
    <source>
        <dbReference type="Proteomes" id="UP001302662"/>
    </source>
</evidence>
<evidence type="ECO:0000313" key="4">
    <source>
        <dbReference type="EMBL" id="WNY28377.1"/>
    </source>
</evidence>
<evidence type="ECO:0000256" key="1">
    <source>
        <dbReference type="SAM" id="MobiDB-lite"/>
    </source>
</evidence>
<organism evidence="4 5">
    <name type="scientific">Methanimicrococcus stummii</name>
    <dbReference type="NCBI Taxonomy" id="3028294"/>
    <lineage>
        <taxon>Archaea</taxon>
        <taxon>Methanobacteriati</taxon>
        <taxon>Methanobacteriota</taxon>
        <taxon>Stenosarchaea group</taxon>
        <taxon>Methanomicrobia</taxon>
        <taxon>Methanosarcinales</taxon>
        <taxon>Methanosarcinaceae</taxon>
        <taxon>Methanimicrococcus</taxon>
    </lineage>
</organism>
<keyword evidence="2" id="KW-1133">Transmembrane helix</keyword>
<feature type="region of interest" description="Disordered" evidence="1">
    <location>
        <begin position="677"/>
        <end position="705"/>
    </location>
</feature>
<dbReference type="SMART" id="SM00710">
    <property type="entry name" value="PbH1"/>
    <property type="match status" value="13"/>
</dbReference>
<dbReference type="KEGG" id="mees:MmiEs2_05620"/>
<dbReference type="GeneID" id="85197013"/>
<keyword evidence="2" id="KW-0812">Transmembrane</keyword>
<dbReference type="InterPro" id="IPR011050">
    <property type="entry name" value="Pectin_lyase_fold/virulence"/>
</dbReference>
<keyword evidence="5" id="KW-1185">Reference proteome</keyword>
<evidence type="ECO:0000259" key="3">
    <source>
        <dbReference type="Pfam" id="PF13229"/>
    </source>
</evidence>
<proteinExistence type="predicted"/>
<dbReference type="Proteomes" id="UP001302662">
    <property type="component" value="Chromosome"/>
</dbReference>
<reference evidence="4 5" key="1">
    <citation type="submission" date="2023-07" db="EMBL/GenBank/DDBJ databases">
        <title>Closed genome sequence of Methanimicrococcus sp. Es2.</title>
        <authorList>
            <person name="Protasov E."/>
            <person name="Platt K."/>
            <person name="Reeh H."/>
            <person name="Poehlein A."/>
            <person name="Daniel R."/>
            <person name="Brune A."/>
        </authorList>
    </citation>
    <scope>NUCLEOTIDE SEQUENCE [LARGE SCALE GENOMIC DNA]</scope>
    <source>
        <strain evidence="4 5">Es2</strain>
    </source>
</reference>
<dbReference type="InterPro" id="IPR006626">
    <property type="entry name" value="PbH1"/>
</dbReference>
<dbReference type="InterPro" id="IPR012334">
    <property type="entry name" value="Pectin_lyas_fold"/>
</dbReference>
<accession>A0AA96V7W9</accession>